<evidence type="ECO:0000313" key="8">
    <source>
        <dbReference type="Proteomes" id="UP001454036"/>
    </source>
</evidence>
<dbReference type="SUPFAM" id="SSF52540">
    <property type="entry name" value="P-loop containing nucleoside triphosphate hydrolases"/>
    <property type="match status" value="1"/>
</dbReference>
<evidence type="ECO:0000256" key="2">
    <source>
        <dbReference type="ARBA" id="ARBA00022614"/>
    </source>
</evidence>
<dbReference type="InterPro" id="IPR027417">
    <property type="entry name" value="P-loop_NTPase"/>
</dbReference>
<evidence type="ECO:0000256" key="5">
    <source>
        <dbReference type="SAM" id="MobiDB-lite"/>
    </source>
</evidence>
<dbReference type="Pfam" id="PF23598">
    <property type="entry name" value="LRR_14"/>
    <property type="match status" value="1"/>
</dbReference>
<comment type="similarity">
    <text evidence="1">Belongs to the disease resistance NB-LRR family.</text>
</comment>
<proteinExistence type="inferred from homology"/>
<organism evidence="7 8">
    <name type="scientific">Lithospermum erythrorhizon</name>
    <name type="common">Purple gromwell</name>
    <name type="synonym">Lithospermum officinale var. erythrorhizon</name>
    <dbReference type="NCBI Taxonomy" id="34254"/>
    <lineage>
        <taxon>Eukaryota</taxon>
        <taxon>Viridiplantae</taxon>
        <taxon>Streptophyta</taxon>
        <taxon>Embryophyta</taxon>
        <taxon>Tracheophyta</taxon>
        <taxon>Spermatophyta</taxon>
        <taxon>Magnoliopsida</taxon>
        <taxon>eudicotyledons</taxon>
        <taxon>Gunneridae</taxon>
        <taxon>Pentapetalae</taxon>
        <taxon>asterids</taxon>
        <taxon>lamiids</taxon>
        <taxon>Boraginales</taxon>
        <taxon>Boraginaceae</taxon>
        <taxon>Boraginoideae</taxon>
        <taxon>Lithospermeae</taxon>
        <taxon>Lithospermum</taxon>
    </lineage>
</organism>
<dbReference type="Gene3D" id="1.10.10.10">
    <property type="entry name" value="Winged helix-like DNA-binding domain superfamily/Winged helix DNA-binding domain"/>
    <property type="match status" value="1"/>
</dbReference>
<comment type="caution">
    <text evidence="7">The sequence shown here is derived from an EMBL/GenBank/DDBJ whole genome shotgun (WGS) entry which is preliminary data.</text>
</comment>
<dbReference type="InterPro" id="IPR032675">
    <property type="entry name" value="LRR_dom_sf"/>
</dbReference>
<dbReference type="Gene3D" id="1.10.8.430">
    <property type="entry name" value="Helical domain of apoptotic protease-activating factors"/>
    <property type="match status" value="1"/>
</dbReference>
<evidence type="ECO:0000259" key="6">
    <source>
        <dbReference type="Pfam" id="PF23598"/>
    </source>
</evidence>
<feature type="domain" description="Disease resistance R13L4/SHOC-2-like LRR" evidence="6">
    <location>
        <begin position="220"/>
        <end position="391"/>
    </location>
</feature>
<evidence type="ECO:0000313" key="7">
    <source>
        <dbReference type="EMBL" id="GAA0156676.1"/>
    </source>
</evidence>
<dbReference type="InterPro" id="IPR036388">
    <property type="entry name" value="WH-like_DNA-bd_sf"/>
</dbReference>
<evidence type="ECO:0000256" key="4">
    <source>
        <dbReference type="ARBA" id="ARBA00022821"/>
    </source>
</evidence>
<accession>A0AAV3Q078</accession>
<protein>
    <submittedName>
        <fullName evidence="7">Antimicrobial response protein</fullName>
    </submittedName>
</protein>
<sequence length="446" mass="51033">MQLLCRKAFSGVTSCPQHLKQICKKILHACQGLPLAIEVIGSVLSTRRQTMEDWELFYKSMGVEMERNNQLVPIKKLLSLSYYDLPNHLKICFLYLSIYPEDAKIRNDDLAKLWIAEGFVERINETGKQGNIVVVRVHDIIRHIILLKASEHNITTVFRGQEEISFSNNVKRLSVLGSISGNSEQVQSSCKSIRTLVLHIIIGGNISESHLSHLLSHGRKLIKVLDFHDAQLERIPNEIFKLFQLKYKDLSRTKVKCVPKSIGMLQSLQTLNLLNTHVAELPVEIQKLQQLRHLIIGRFHSERVIETFEKVQGVRASLRIGKLKSLQQLMYTEADQVDNISIVSEIGKLLQLRKLGITKLKTEDGKELCSSLVKLTELRELIVYSVNEDEVIDFQYFSNIELVRATGKMSRMDFFSSPTYKNRSPIRQVKRRPTGVPPQSDHSLPY</sequence>
<dbReference type="InterPro" id="IPR042197">
    <property type="entry name" value="Apaf_helical"/>
</dbReference>
<dbReference type="PANTHER" id="PTHR23155:SF1205">
    <property type="entry name" value="DISEASE RESISTANCE PROTEIN RPM1"/>
    <property type="match status" value="1"/>
</dbReference>
<dbReference type="PANTHER" id="PTHR23155">
    <property type="entry name" value="DISEASE RESISTANCE PROTEIN RP"/>
    <property type="match status" value="1"/>
</dbReference>
<dbReference type="AlphaFoldDB" id="A0AAV3Q078"/>
<dbReference type="Gene3D" id="3.80.10.10">
    <property type="entry name" value="Ribonuclease Inhibitor"/>
    <property type="match status" value="1"/>
</dbReference>
<keyword evidence="4" id="KW-0611">Plant defense</keyword>
<dbReference type="SUPFAM" id="SSF52058">
    <property type="entry name" value="L domain-like"/>
    <property type="match status" value="1"/>
</dbReference>
<dbReference type="GO" id="GO:0098542">
    <property type="term" value="P:defense response to other organism"/>
    <property type="evidence" value="ECO:0007669"/>
    <property type="project" value="TreeGrafter"/>
</dbReference>
<dbReference type="Proteomes" id="UP001454036">
    <property type="component" value="Unassembled WGS sequence"/>
</dbReference>
<keyword evidence="2" id="KW-0433">Leucine-rich repeat</keyword>
<dbReference type="InterPro" id="IPR044974">
    <property type="entry name" value="Disease_R_plants"/>
</dbReference>
<reference evidence="7 8" key="1">
    <citation type="submission" date="2024-01" db="EMBL/GenBank/DDBJ databases">
        <title>The complete chloroplast genome sequence of Lithospermum erythrorhizon: insights into the phylogenetic relationship among Boraginaceae species and the maternal lineages of purple gromwells.</title>
        <authorList>
            <person name="Okada T."/>
            <person name="Watanabe K."/>
        </authorList>
    </citation>
    <scope>NUCLEOTIDE SEQUENCE [LARGE SCALE GENOMIC DNA]</scope>
</reference>
<keyword evidence="3" id="KW-0677">Repeat</keyword>
<feature type="region of interest" description="Disordered" evidence="5">
    <location>
        <begin position="426"/>
        <end position="446"/>
    </location>
</feature>
<name>A0AAV3Q078_LITER</name>
<keyword evidence="8" id="KW-1185">Reference proteome</keyword>
<evidence type="ECO:0000256" key="1">
    <source>
        <dbReference type="ARBA" id="ARBA00008894"/>
    </source>
</evidence>
<dbReference type="EMBL" id="BAABME010002923">
    <property type="protein sequence ID" value="GAA0156676.1"/>
    <property type="molecule type" value="Genomic_DNA"/>
</dbReference>
<dbReference type="InterPro" id="IPR055414">
    <property type="entry name" value="LRR_R13L4/SHOC2-like"/>
</dbReference>
<gene>
    <name evidence="7" type="ORF">LIER_14111</name>
</gene>
<dbReference type="GO" id="GO:0043531">
    <property type="term" value="F:ADP binding"/>
    <property type="evidence" value="ECO:0007669"/>
    <property type="project" value="InterPro"/>
</dbReference>
<evidence type="ECO:0000256" key="3">
    <source>
        <dbReference type="ARBA" id="ARBA00022737"/>
    </source>
</evidence>